<feature type="compositionally biased region" description="Basic and acidic residues" evidence="5">
    <location>
        <begin position="269"/>
        <end position="284"/>
    </location>
</feature>
<dbReference type="InterPro" id="IPR003604">
    <property type="entry name" value="Matrin/U1-like-C_Znf_C2H2"/>
</dbReference>
<evidence type="ECO:0000256" key="2">
    <source>
        <dbReference type="ARBA" id="ARBA00022771"/>
    </source>
</evidence>
<dbReference type="PANTHER" id="PTHR45986:SF1">
    <property type="entry name" value="ZINC FINGER MATRIN-TYPE PROTEIN 2"/>
    <property type="match status" value="1"/>
</dbReference>
<dbReference type="SUPFAM" id="SSF57667">
    <property type="entry name" value="beta-beta-alpha zinc fingers"/>
    <property type="match status" value="1"/>
</dbReference>
<dbReference type="SMART" id="SM00451">
    <property type="entry name" value="ZnF_U1"/>
    <property type="match status" value="1"/>
</dbReference>
<comment type="caution">
    <text evidence="7">The sequence shown here is derived from an EMBL/GenBank/DDBJ whole genome shotgun (WGS) entry which is preliminary data.</text>
</comment>
<organism evidence="7 8">
    <name type="scientific">Stephanodiscus triporus</name>
    <dbReference type="NCBI Taxonomy" id="2934178"/>
    <lineage>
        <taxon>Eukaryota</taxon>
        <taxon>Sar</taxon>
        <taxon>Stramenopiles</taxon>
        <taxon>Ochrophyta</taxon>
        <taxon>Bacillariophyta</taxon>
        <taxon>Coscinodiscophyceae</taxon>
        <taxon>Thalassiosirophycidae</taxon>
        <taxon>Stephanodiscales</taxon>
        <taxon>Stephanodiscaceae</taxon>
        <taxon>Stephanodiscus</taxon>
    </lineage>
</organism>
<evidence type="ECO:0000256" key="3">
    <source>
        <dbReference type="ARBA" id="ARBA00022833"/>
    </source>
</evidence>
<feature type="region of interest" description="Disordered" evidence="5">
    <location>
        <begin position="1"/>
        <end position="24"/>
    </location>
</feature>
<proteinExistence type="predicted"/>
<dbReference type="GO" id="GO:0008270">
    <property type="term" value="F:zinc ion binding"/>
    <property type="evidence" value="ECO:0007669"/>
    <property type="project" value="UniProtKB-KW"/>
</dbReference>
<dbReference type="Pfam" id="PF12874">
    <property type="entry name" value="zf-met"/>
    <property type="match status" value="1"/>
</dbReference>
<feature type="region of interest" description="Disordered" evidence="5">
    <location>
        <begin position="238"/>
        <end position="318"/>
    </location>
</feature>
<keyword evidence="8" id="KW-1185">Reference proteome</keyword>
<evidence type="ECO:0000313" key="8">
    <source>
        <dbReference type="Proteomes" id="UP001530315"/>
    </source>
</evidence>
<dbReference type="AlphaFoldDB" id="A0ABD3MKD3"/>
<feature type="compositionally biased region" description="Acidic residues" evidence="5">
    <location>
        <begin position="285"/>
        <end position="297"/>
    </location>
</feature>
<dbReference type="Proteomes" id="UP001530315">
    <property type="component" value="Unassembled WGS sequence"/>
</dbReference>
<evidence type="ECO:0000259" key="6">
    <source>
        <dbReference type="SMART" id="SM00451"/>
    </source>
</evidence>
<evidence type="ECO:0000256" key="4">
    <source>
        <dbReference type="ARBA" id="ARBA00023242"/>
    </source>
</evidence>
<keyword evidence="1" id="KW-0479">Metal-binding</keyword>
<dbReference type="InterPro" id="IPR013087">
    <property type="entry name" value="Znf_C2H2_type"/>
</dbReference>
<evidence type="ECO:0000256" key="5">
    <source>
        <dbReference type="SAM" id="MobiDB-lite"/>
    </source>
</evidence>
<keyword evidence="3" id="KW-0862">Zinc</keyword>
<evidence type="ECO:0000313" key="7">
    <source>
        <dbReference type="EMBL" id="KAL3764067.1"/>
    </source>
</evidence>
<gene>
    <name evidence="7" type="ORF">ACHAW5_010437</name>
</gene>
<dbReference type="InterPro" id="IPR036236">
    <property type="entry name" value="Znf_C2H2_sf"/>
</dbReference>
<accession>A0ABD3MKD3</accession>
<evidence type="ECO:0000256" key="1">
    <source>
        <dbReference type="ARBA" id="ARBA00022723"/>
    </source>
</evidence>
<dbReference type="PANTHER" id="PTHR45986">
    <property type="entry name" value="ZINC FINGER MATRIN-TYPE PROTEIN 2"/>
    <property type="match status" value="1"/>
</dbReference>
<sequence>MSSSITKNVNVERRSWDKEAYEARARSRAAAAEASAAPVAGASAAAGGDQAYDDDAVGIIAAIREGLDPAEEKEEFLPARQGRAGPTGSQRAYLKSRARRVDLEGKLGSTEIIDPAAASATRSRADGAIGGAPPLKPASGVSKCKDGVGWHCRVCDCFLKDSLTYLDHINGKKHQRYLGYSMRVEKSTTEEVSGVLRGLAEKKRETEGRGSGFSGGDVIASGEALDFEEVVRRKDDEALRRKAERARRREERKRREREERNGSLLLDVVEEKNAEEIEAQKGDEPVDEEEEEADEDGGINPDIAAMMGFSGFGGSKKR</sequence>
<feature type="compositionally biased region" description="Basic and acidic residues" evidence="5">
    <location>
        <begin position="10"/>
        <end position="24"/>
    </location>
</feature>
<reference evidence="7 8" key="1">
    <citation type="submission" date="2024-10" db="EMBL/GenBank/DDBJ databases">
        <title>Updated reference genomes for cyclostephanoid diatoms.</title>
        <authorList>
            <person name="Roberts W.R."/>
            <person name="Alverson A.J."/>
        </authorList>
    </citation>
    <scope>NUCLEOTIDE SEQUENCE [LARGE SCALE GENOMIC DNA]</scope>
    <source>
        <strain evidence="7 8">AJA276-08</strain>
    </source>
</reference>
<dbReference type="EMBL" id="JALLAZ020001780">
    <property type="protein sequence ID" value="KAL3764067.1"/>
    <property type="molecule type" value="Genomic_DNA"/>
</dbReference>
<keyword evidence="2" id="KW-0863">Zinc-finger</keyword>
<keyword evidence="4" id="KW-0539">Nucleus</keyword>
<feature type="domain" description="U1-type" evidence="6">
    <location>
        <begin position="147"/>
        <end position="181"/>
    </location>
</feature>
<feature type="compositionally biased region" description="Basic residues" evidence="5">
    <location>
        <begin position="242"/>
        <end position="255"/>
    </location>
</feature>
<dbReference type="InterPro" id="IPR040107">
    <property type="entry name" value="Snu23"/>
</dbReference>
<name>A0ABD3MKD3_9STRA</name>
<protein>
    <recommendedName>
        <fullName evidence="6">U1-type domain-containing protein</fullName>
    </recommendedName>
</protein>